<protein>
    <submittedName>
        <fullName evidence="1">Uncharacterized protein</fullName>
    </submittedName>
</protein>
<keyword evidence="2" id="KW-1185">Reference proteome</keyword>
<gene>
    <name evidence="1" type="ORF">HO173_010930</name>
</gene>
<dbReference type="RefSeq" id="XP_037160247.1">
    <property type="nucleotide sequence ID" value="XM_037312815.1"/>
</dbReference>
<reference evidence="1 2" key="1">
    <citation type="journal article" date="2020" name="Genomics">
        <title>Complete, high-quality genomes from long-read metagenomic sequencing of two wolf lichen thalli reveals enigmatic genome architecture.</title>
        <authorList>
            <person name="McKenzie S.K."/>
            <person name="Walston R.F."/>
            <person name="Allen J.L."/>
        </authorList>
    </citation>
    <scope>NUCLEOTIDE SEQUENCE [LARGE SCALE GENOMIC DNA]</scope>
    <source>
        <strain evidence="1">WasteWater2</strain>
    </source>
</reference>
<organism evidence="1 2">
    <name type="scientific">Letharia columbiana</name>
    <dbReference type="NCBI Taxonomy" id="112416"/>
    <lineage>
        <taxon>Eukaryota</taxon>
        <taxon>Fungi</taxon>
        <taxon>Dikarya</taxon>
        <taxon>Ascomycota</taxon>
        <taxon>Pezizomycotina</taxon>
        <taxon>Lecanoromycetes</taxon>
        <taxon>OSLEUM clade</taxon>
        <taxon>Lecanoromycetidae</taxon>
        <taxon>Lecanorales</taxon>
        <taxon>Lecanorineae</taxon>
        <taxon>Parmeliaceae</taxon>
        <taxon>Letharia</taxon>
    </lineage>
</organism>
<sequence>MSPLKLFALPNTLHFIASPLDIDDVSTPLHIGQLFEFVRPIDSAGSIILVGLSSYQTCSSLSSDENSDVRLGSRAHEVTIGQSVKQDDATSRVEVVPTGRVLGEVIGTYVDNVTVLLKIEDWFTESGMFEMGRWRDVVNEQVQADDELGMEVAVLE</sequence>
<dbReference type="EMBL" id="JACCJC010000064">
    <property type="protein sequence ID" value="KAF6230814.1"/>
    <property type="molecule type" value="Genomic_DNA"/>
</dbReference>
<name>A0A8H6FLM4_9LECA</name>
<dbReference type="OrthoDB" id="5423647at2759"/>
<comment type="caution">
    <text evidence="1">The sequence shown here is derived from an EMBL/GenBank/DDBJ whole genome shotgun (WGS) entry which is preliminary data.</text>
</comment>
<dbReference type="Proteomes" id="UP000578531">
    <property type="component" value="Unassembled WGS sequence"/>
</dbReference>
<proteinExistence type="predicted"/>
<dbReference type="AlphaFoldDB" id="A0A8H6FLM4"/>
<dbReference type="GeneID" id="59292576"/>
<evidence type="ECO:0000313" key="1">
    <source>
        <dbReference type="EMBL" id="KAF6230814.1"/>
    </source>
</evidence>
<evidence type="ECO:0000313" key="2">
    <source>
        <dbReference type="Proteomes" id="UP000578531"/>
    </source>
</evidence>
<accession>A0A8H6FLM4</accession>